<dbReference type="STRING" id="505317.OA57_08280"/>
<dbReference type="InterPro" id="IPR001853">
    <property type="entry name" value="DSBA-like_thioredoxin_dom"/>
</dbReference>
<evidence type="ECO:0000313" key="3">
    <source>
        <dbReference type="Proteomes" id="UP000030380"/>
    </source>
</evidence>
<evidence type="ECO:0000313" key="2">
    <source>
        <dbReference type="EMBL" id="KGQ70051.1"/>
    </source>
</evidence>
<dbReference type="OrthoDB" id="9799122at2"/>
<dbReference type="AlphaFoldDB" id="A0A0A3AL40"/>
<dbReference type="RefSeq" id="WP_034616191.1">
    <property type="nucleotide sequence ID" value="NZ_JSUM01000013.1"/>
</dbReference>
<dbReference type="PANTHER" id="PTHR13887:SF41">
    <property type="entry name" value="THIOREDOXIN SUPERFAMILY PROTEIN"/>
    <property type="match status" value="1"/>
</dbReference>
<protein>
    <submittedName>
        <fullName evidence="2">DSBA oxidoreductase</fullName>
    </submittedName>
</protein>
<name>A0A0A3AL40_9PAST</name>
<dbReference type="InterPro" id="IPR036249">
    <property type="entry name" value="Thioredoxin-like_sf"/>
</dbReference>
<gene>
    <name evidence="2" type="ORF">OA57_08280</name>
</gene>
<dbReference type="EMBL" id="JSUM01000013">
    <property type="protein sequence ID" value="KGQ70051.1"/>
    <property type="molecule type" value="Genomic_DNA"/>
</dbReference>
<keyword evidence="3" id="KW-1185">Reference proteome</keyword>
<organism evidence="2 3">
    <name type="scientific">Chelonobacter oris</name>
    <dbReference type="NCBI Taxonomy" id="505317"/>
    <lineage>
        <taxon>Bacteria</taxon>
        <taxon>Pseudomonadati</taxon>
        <taxon>Pseudomonadota</taxon>
        <taxon>Gammaproteobacteria</taxon>
        <taxon>Pasteurellales</taxon>
        <taxon>Pasteurellaceae</taxon>
        <taxon>Chelonobacter</taxon>
    </lineage>
</organism>
<evidence type="ECO:0000259" key="1">
    <source>
        <dbReference type="Pfam" id="PF01323"/>
    </source>
</evidence>
<sequence>MKIEMYSDYACPFCYIGKRQLEQALAQFEHADDVEIVHKAFELYPHAGDSVSNTTQGRIERKYGKSPTGAMQMIRGIEAMANKAGLAMNYENVQNTNTFNAHRLTKLAHSLGKGDAMNERLFQAYFIENLPLANRDNLIRLAEAVGIAREQVENMLDSDAFTAETRADLAQAQQVGVQAVPFFVVDGQVSLAGSQPAAHFLSVLNQVWADSAQPLLQEGAACGVDGCR</sequence>
<dbReference type="GO" id="GO:0016491">
    <property type="term" value="F:oxidoreductase activity"/>
    <property type="evidence" value="ECO:0007669"/>
    <property type="project" value="InterPro"/>
</dbReference>
<proteinExistence type="predicted"/>
<dbReference type="SUPFAM" id="SSF52833">
    <property type="entry name" value="Thioredoxin-like"/>
    <property type="match status" value="1"/>
</dbReference>
<comment type="caution">
    <text evidence="2">The sequence shown here is derived from an EMBL/GenBank/DDBJ whole genome shotgun (WGS) entry which is preliminary data.</text>
</comment>
<dbReference type="Gene3D" id="3.40.30.10">
    <property type="entry name" value="Glutaredoxin"/>
    <property type="match status" value="1"/>
</dbReference>
<feature type="domain" description="DSBA-like thioredoxin" evidence="1">
    <location>
        <begin position="3"/>
        <end position="203"/>
    </location>
</feature>
<dbReference type="Pfam" id="PF01323">
    <property type="entry name" value="DSBA"/>
    <property type="match status" value="1"/>
</dbReference>
<accession>A0A0A3AL40</accession>
<dbReference type="PANTHER" id="PTHR13887">
    <property type="entry name" value="GLUTATHIONE S-TRANSFERASE KAPPA"/>
    <property type="match status" value="1"/>
</dbReference>
<reference evidence="2 3" key="1">
    <citation type="submission" date="2014-11" db="EMBL/GenBank/DDBJ databases">
        <title>Draft genome sequence of Chelonobacter oris 1662T, associated with respiratory disease in Hermann's Tortoises.</title>
        <authorList>
            <person name="Kudirkiene E."/>
            <person name="Hansen M.J."/>
            <person name="Bojesen A.M."/>
        </authorList>
    </citation>
    <scope>NUCLEOTIDE SEQUENCE [LARGE SCALE GENOMIC DNA]</scope>
    <source>
        <strain evidence="2 3">1662</strain>
    </source>
</reference>
<dbReference type="Proteomes" id="UP000030380">
    <property type="component" value="Unassembled WGS sequence"/>
</dbReference>
<dbReference type="CDD" id="cd03024">
    <property type="entry name" value="DsbA_FrnE"/>
    <property type="match status" value="1"/>
</dbReference>